<dbReference type="AlphaFoldDB" id="A0A1G6K863"/>
<protein>
    <submittedName>
        <fullName evidence="1">Type I restriction enzyme M protein</fullName>
    </submittedName>
</protein>
<gene>
    <name evidence="1" type="ORF">SAMN04487864_104111</name>
</gene>
<dbReference type="Pfam" id="PF22397">
    <property type="entry name" value="NADAR-DarT1"/>
    <property type="match status" value="1"/>
</dbReference>
<dbReference type="RefSeq" id="WP_093729803.1">
    <property type="nucleotide sequence ID" value="NZ_FMYW01000004.1"/>
</dbReference>
<dbReference type="Proteomes" id="UP000198943">
    <property type="component" value="Unassembled WGS sequence"/>
</dbReference>
<dbReference type="InterPro" id="IPR053913">
    <property type="entry name" value="NADAR-DarT1"/>
</dbReference>
<proteinExistence type="predicted"/>
<name>A0A1G6K863_9FIRM</name>
<accession>A0A1G6K863</accession>
<reference evidence="2" key="1">
    <citation type="submission" date="2016-10" db="EMBL/GenBank/DDBJ databases">
        <authorList>
            <person name="Varghese N."/>
            <person name="Submissions S."/>
        </authorList>
    </citation>
    <scope>NUCLEOTIDE SEQUENCE [LARGE SCALE GENOMIC DNA]</scope>
    <source>
        <strain evidence="2">DSM 11005</strain>
    </source>
</reference>
<dbReference type="EMBL" id="FMYW01000004">
    <property type="protein sequence ID" value="SDC27068.1"/>
    <property type="molecule type" value="Genomic_DNA"/>
</dbReference>
<evidence type="ECO:0000313" key="2">
    <source>
        <dbReference type="Proteomes" id="UP000198943"/>
    </source>
</evidence>
<evidence type="ECO:0000313" key="1">
    <source>
        <dbReference type="EMBL" id="SDC27068.1"/>
    </source>
</evidence>
<organism evidence="1 2">
    <name type="scientific">Succiniclasticum ruminis</name>
    <dbReference type="NCBI Taxonomy" id="40841"/>
    <lineage>
        <taxon>Bacteria</taxon>
        <taxon>Bacillati</taxon>
        <taxon>Bacillota</taxon>
        <taxon>Negativicutes</taxon>
        <taxon>Acidaminococcales</taxon>
        <taxon>Acidaminococcaceae</taxon>
        <taxon>Succiniclasticum</taxon>
    </lineage>
</organism>
<sequence>MAIRPVYVVSLEKNKHFSIEEVEFKYFNGFSIQQKRRCINSLHAAYLKENKGKRILEISTKSENIVGVQLSAFNLMIETEDKKRFSVESAFQSSKVFENGKSYKELLYVSSREAKKDERLKNSGKIIEFSYFGNAFSIEPKTYFYNWLYINAVEANSKLKEKIVYYDAFTDIAFNPQKSLNCQAEAAAVYVSLYRKNLLKAALKSKEDFLKIVYPDCANNHSDVNENVQLELF</sequence>
<dbReference type="OrthoDB" id="3255715at2"/>
<keyword evidence="2" id="KW-1185">Reference proteome</keyword>